<comment type="caution">
    <text evidence="5">The sequence shown here is derived from an EMBL/GenBank/DDBJ whole genome shotgun (WGS) entry which is preliminary data.</text>
</comment>
<evidence type="ECO:0000313" key="5">
    <source>
        <dbReference type="EMBL" id="MED5016300.1"/>
    </source>
</evidence>
<organism evidence="5 6">
    <name type="scientific">Paenibacillus chibensis</name>
    <dbReference type="NCBI Taxonomy" id="59846"/>
    <lineage>
        <taxon>Bacteria</taxon>
        <taxon>Bacillati</taxon>
        <taxon>Bacillota</taxon>
        <taxon>Bacilli</taxon>
        <taxon>Bacillales</taxon>
        <taxon>Paenibacillaceae</taxon>
        <taxon>Paenibacillus</taxon>
    </lineage>
</organism>
<evidence type="ECO:0000256" key="4">
    <source>
        <dbReference type="ARBA" id="ARBA00022825"/>
    </source>
</evidence>
<evidence type="ECO:0000256" key="3">
    <source>
        <dbReference type="ARBA" id="ARBA00022801"/>
    </source>
</evidence>
<evidence type="ECO:0000313" key="6">
    <source>
        <dbReference type="Proteomes" id="UP001343257"/>
    </source>
</evidence>
<keyword evidence="6" id="KW-1185">Reference proteome</keyword>
<dbReference type="PANTHER" id="PTHR20842">
    <property type="entry name" value="PROTEASE S51 ALPHA-ASPARTYL DIPEPTIDASE"/>
    <property type="match status" value="1"/>
</dbReference>
<keyword evidence="3 5" id="KW-0378">Hydrolase</keyword>
<evidence type="ECO:0000256" key="1">
    <source>
        <dbReference type="ARBA" id="ARBA00006534"/>
    </source>
</evidence>
<dbReference type="Proteomes" id="UP001343257">
    <property type="component" value="Unassembled WGS sequence"/>
</dbReference>
<dbReference type="RefSeq" id="WP_328275311.1">
    <property type="nucleotide sequence ID" value="NZ_JARTLD010000007.1"/>
</dbReference>
<keyword evidence="5" id="KW-0224">Dipeptidase</keyword>
<dbReference type="InterPro" id="IPR029062">
    <property type="entry name" value="Class_I_gatase-like"/>
</dbReference>
<dbReference type="Gene3D" id="3.40.50.880">
    <property type="match status" value="1"/>
</dbReference>
<sequence>MKQIIALGGGGFSMEPDNPLLDQYILRQSAVRTPKVCFIPTASGDAEGYIQGFEHAFGSHGCIPSHLALSRPPSADLEDYVLDKHIVYVGGGNTELLLTTWRETGLDCILRKAWEQGIVLAGLSAGSICWYEQGVSCDDTDRAEAITGLGLIPGSHSPHYDAEPAYRHGFHELLSTGLIGEGVGVDDGVGIHYAGGQIHQVISSRPSTRAYRVESVNGGIRETEMIPAYLGSESQFTRKMEG</sequence>
<dbReference type="GO" id="GO:0016805">
    <property type="term" value="F:dipeptidase activity"/>
    <property type="evidence" value="ECO:0007669"/>
    <property type="project" value="UniProtKB-KW"/>
</dbReference>
<name>A0ABU6PN56_9BACL</name>
<keyword evidence="4" id="KW-0720">Serine protease</keyword>
<accession>A0ABU6PN56</accession>
<dbReference type="Pfam" id="PF03575">
    <property type="entry name" value="Peptidase_S51"/>
    <property type="match status" value="1"/>
</dbReference>
<keyword evidence="2" id="KW-0645">Protease</keyword>
<dbReference type="CDD" id="cd03146">
    <property type="entry name" value="GAT1_Peptidase_E"/>
    <property type="match status" value="1"/>
</dbReference>
<dbReference type="EMBL" id="JARTLD010000007">
    <property type="protein sequence ID" value="MED5016300.1"/>
    <property type="molecule type" value="Genomic_DNA"/>
</dbReference>
<dbReference type="SUPFAM" id="SSF52317">
    <property type="entry name" value="Class I glutamine amidotransferase-like"/>
    <property type="match status" value="1"/>
</dbReference>
<evidence type="ECO:0000256" key="2">
    <source>
        <dbReference type="ARBA" id="ARBA00022670"/>
    </source>
</evidence>
<protein>
    <submittedName>
        <fullName evidence="5">Peptidase E</fullName>
        <ecNumber evidence="5">3.4.13.21</ecNumber>
    </submittedName>
</protein>
<dbReference type="InterPro" id="IPR005320">
    <property type="entry name" value="Peptidase_S51"/>
</dbReference>
<comment type="similarity">
    <text evidence="1">Belongs to the peptidase S51 family.</text>
</comment>
<dbReference type="PANTHER" id="PTHR20842:SF0">
    <property type="entry name" value="ALPHA-ASPARTYL DIPEPTIDASE"/>
    <property type="match status" value="1"/>
</dbReference>
<dbReference type="EC" id="3.4.13.21" evidence="5"/>
<proteinExistence type="inferred from homology"/>
<gene>
    <name evidence="5" type="ORF">P9847_03145</name>
</gene>
<reference evidence="5 6" key="1">
    <citation type="submission" date="2023-03" db="EMBL/GenBank/DDBJ databases">
        <title>Bacillus Genome Sequencing.</title>
        <authorList>
            <person name="Dunlap C."/>
        </authorList>
    </citation>
    <scope>NUCLEOTIDE SEQUENCE [LARGE SCALE GENOMIC DNA]</scope>
    <source>
        <strain evidence="5 6">NRS-52</strain>
    </source>
</reference>